<accession>A0A139WIF3</accession>
<dbReference type="EMBL" id="KQ971341">
    <property type="protein sequence ID" value="KYB27712.1"/>
    <property type="molecule type" value="Genomic_DNA"/>
</dbReference>
<reference evidence="1 2" key="1">
    <citation type="journal article" date="2008" name="Nature">
        <title>The genome of the model beetle and pest Tribolium castaneum.</title>
        <authorList>
            <consortium name="Tribolium Genome Sequencing Consortium"/>
            <person name="Richards S."/>
            <person name="Gibbs R.A."/>
            <person name="Weinstock G.M."/>
            <person name="Brown S.J."/>
            <person name="Denell R."/>
            <person name="Beeman R.W."/>
            <person name="Gibbs R."/>
            <person name="Beeman R.W."/>
            <person name="Brown S.J."/>
            <person name="Bucher G."/>
            <person name="Friedrich M."/>
            <person name="Grimmelikhuijzen C.J."/>
            <person name="Klingler M."/>
            <person name="Lorenzen M."/>
            <person name="Richards S."/>
            <person name="Roth S."/>
            <person name="Schroder R."/>
            <person name="Tautz D."/>
            <person name="Zdobnov E.M."/>
            <person name="Muzny D."/>
            <person name="Gibbs R.A."/>
            <person name="Weinstock G.M."/>
            <person name="Attaway T."/>
            <person name="Bell S."/>
            <person name="Buhay C.J."/>
            <person name="Chandrabose M.N."/>
            <person name="Chavez D."/>
            <person name="Clerk-Blankenburg K.P."/>
            <person name="Cree A."/>
            <person name="Dao M."/>
            <person name="Davis C."/>
            <person name="Chacko J."/>
            <person name="Dinh H."/>
            <person name="Dugan-Rocha S."/>
            <person name="Fowler G."/>
            <person name="Garner T.T."/>
            <person name="Garnes J."/>
            <person name="Gnirke A."/>
            <person name="Hawes A."/>
            <person name="Hernandez J."/>
            <person name="Hines S."/>
            <person name="Holder M."/>
            <person name="Hume J."/>
            <person name="Jhangiani S.N."/>
            <person name="Joshi V."/>
            <person name="Khan Z.M."/>
            <person name="Jackson L."/>
            <person name="Kovar C."/>
            <person name="Kowis A."/>
            <person name="Lee S."/>
            <person name="Lewis L.R."/>
            <person name="Margolis J."/>
            <person name="Morgan M."/>
            <person name="Nazareth L.V."/>
            <person name="Nguyen N."/>
            <person name="Okwuonu G."/>
            <person name="Parker D."/>
            <person name="Richards S."/>
            <person name="Ruiz S.J."/>
            <person name="Santibanez J."/>
            <person name="Savard J."/>
            <person name="Scherer S.E."/>
            <person name="Schneider B."/>
            <person name="Sodergren E."/>
            <person name="Tautz D."/>
            <person name="Vattahil S."/>
            <person name="Villasana D."/>
            <person name="White C.S."/>
            <person name="Wright R."/>
            <person name="Park Y."/>
            <person name="Beeman R.W."/>
            <person name="Lord J."/>
            <person name="Oppert B."/>
            <person name="Lorenzen M."/>
            <person name="Brown S."/>
            <person name="Wang L."/>
            <person name="Savard J."/>
            <person name="Tautz D."/>
            <person name="Richards S."/>
            <person name="Weinstock G."/>
            <person name="Gibbs R.A."/>
            <person name="Liu Y."/>
            <person name="Worley K."/>
            <person name="Weinstock G."/>
            <person name="Elsik C.G."/>
            <person name="Reese J.T."/>
            <person name="Elhaik E."/>
            <person name="Landan G."/>
            <person name="Graur D."/>
            <person name="Arensburger P."/>
            <person name="Atkinson P."/>
            <person name="Beeman R.W."/>
            <person name="Beidler J."/>
            <person name="Brown S.J."/>
            <person name="Demuth J.P."/>
            <person name="Drury D.W."/>
            <person name="Du Y.Z."/>
            <person name="Fujiwara H."/>
            <person name="Lorenzen M."/>
            <person name="Maselli V."/>
            <person name="Osanai M."/>
            <person name="Park Y."/>
            <person name="Robertson H.M."/>
            <person name="Tu Z."/>
            <person name="Wang J.J."/>
            <person name="Wang S."/>
            <person name="Richards S."/>
            <person name="Song H."/>
            <person name="Zhang L."/>
            <person name="Sodergren E."/>
            <person name="Werner D."/>
            <person name="Stanke M."/>
            <person name="Morgenstern B."/>
            <person name="Solovyev V."/>
            <person name="Kosarev P."/>
            <person name="Brown G."/>
            <person name="Chen H.C."/>
            <person name="Ermolaeva O."/>
            <person name="Hlavina W."/>
            <person name="Kapustin Y."/>
            <person name="Kiryutin B."/>
            <person name="Kitts P."/>
            <person name="Maglott D."/>
            <person name="Pruitt K."/>
            <person name="Sapojnikov V."/>
            <person name="Souvorov A."/>
            <person name="Mackey A.J."/>
            <person name="Waterhouse R.M."/>
            <person name="Wyder S."/>
            <person name="Zdobnov E.M."/>
            <person name="Zdobnov E.M."/>
            <person name="Wyder S."/>
            <person name="Kriventseva E.V."/>
            <person name="Kadowaki T."/>
            <person name="Bork P."/>
            <person name="Aranda M."/>
            <person name="Bao R."/>
            <person name="Beermann A."/>
            <person name="Berns N."/>
            <person name="Bolognesi R."/>
            <person name="Bonneton F."/>
            <person name="Bopp D."/>
            <person name="Brown S.J."/>
            <person name="Bucher G."/>
            <person name="Butts T."/>
            <person name="Chaumot A."/>
            <person name="Denell R.E."/>
            <person name="Ferrier D.E."/>
            <person name="Friedrich M."/>
            <person name="Gordon C.M."/>
            <person name="Jindra M."/>
            <person name="Klingler M."/>
            <person name="Lan Q."/>
            <person name="Lattorff H.M."/>
            <person name="Laudet V."/>
            <person name="von Levetsow C."/>
            <person name="Liu Z."/>
            <person name="Lutz R."/>
            <person name="Lynch J.A."/>
            <person name="da Fonseca R.N."/>
            <person name="Posnien N."/>
            <person name="Reuter R."/>
            <person name="Roth S."/>
            <person name="Savard J."/>
            <person name="Schinko J.B."/>
            <person name="Schmitt C."/>
            <person name="Schoppmeier M."/>
            <person name="Schroder R."/>
            <person name="Shippy T.D."/>
            <person name="Simonnet F."/>
            <person name="Marques-Souza H."/>
            <person name="Tautz D."/>
            <person name="Tomoyasu Y."/>
            <person name="Trauner J."/>
            <person name="Van der Zee M."/>
            <person name="Vervoort M."/>
            <person name="Wittkopp N."/>
            <person name="Wimmer E.A."/>
            <person name="Yang X."/>
            <person name="Jones A.K."/>
            <person name="Sattelle D.B."/>
            <person name="Ebert P.R."/>
            <person name="Nelson D."/>
            <person name="Scott J.G."/>
            <person name="Beeman R.W."/>
            <person name="Muthukrishnan S."/>
            <person name="Kramer K.J."/>
            <person name="Arakane Y."/>
            <person name="Beeman R.W."/>
            <person name="Zhu Q."/>
            <person name="Hogenkamp D."/>
            <person name="Dixit R."/>
            <person name="Oppert B."/>
            <person name="Jiang H."/>
            <person name="Zou Z."/>
            <person name="Marshall J."/>
            <person name="Elpidina E."/>
            <person name="Vinokurov K."/>
            <person name="Oppert C."/>
            <person name="Zou Z."/>
            <person name="Evans J."/>
            <person name="Lu Z."/>
            <person name="Zhao P."/>
            <person name="Sumathipala N."/>
            <person name="Altincicek B."/>
            <person name="Vilcinskas A."/>
            <person name="Williams M."/>
            <person name="Hultmark D."/>
            <person name="Hetru C."/>
            <person name="Jiang H."/>
            <person name="Grimmelikhuijzen C.J."/>
            <person name="Hauser F."/>
            <person name="Cazzamali G."/>
            <person name="Williamson M."/>
            <person name="Park Y."/>
            <person name="Li B."/>
            <person name="Tanaka Y."/>
            <person name="Predel R."/>
            <person name="Neupert S."/>
            <person name="Schachtner J."/>
            <person name="Verleyen P."/>
            <person name="Raible F."/>
            <person name="Bork P."/>
            <person name="Friedrich M."/>
            <person name="Walden K.K."/>
            <person name="Robertson H.M."/>
            <person name="Angeli S."/>
            <person name="Foret S."/>
            <person name="Bucher G."/>
            <person name="Schuetz S."/>
            <person name="Maleszka R."/>
            <person name="Wimmer E.A."/>
            <person name="Beeman R.W."/>
            <person name="Lorenzen M."/>
            <person name="Tomoyasu Y."/>
            <person name="Miller S.C."/>
            <person name="Grossmann D."/>
            <person name="Bucher G."/>
        </authorList>
    </citation>
    <scope>NUCLEOTIDE SEQUENCE [LARGE SCALE GENOMIC DNA]</scope>
    <source>
        <strain evidence="1 2">Georgia GA2</strain>
    </source>
</reference>
<gene>
    <name evidence="1" type="primary">AUGUSTUS-3.0.2_31129</name>
    <name evidence="1" type="ORF">TcasGA2_TC031129</name>
</gene>
<evidence type="ECO:0000313" key="1">
    <source>
        <dbReference type="EMBL" id="KYB27712.1"/>
    </source>
</evidence>
<protein>
    <submittedName>
        <fullName evidence="1">Uncharacterized protein</fullName>
    </submittedName>
</protein>
<dbReference type="InParanoid" id="A0A139WIF3"/>
<reference evidence="1 2" key="2">
    <citation type="journal article" date="2010" name="Nucleic Acids Res.">
        <title>BeetleBase in 2010: revisions to provide comprehensive genomic information for Tribolium castaneum.</title>
        <authorList>
            <person name="Kim H.S."/>
            <person name="Murphy T."/>
            <person name="Xia J."/>
            <person name="Caragea D."/>
            <person name="Park Y."/>
            <person name="Beeman R.W."/>
            <person name="Lorenzen M.D."/>
            <person name="Butcher S."/>
            <person name="Manak J.R."/>
            <person name="Brown S.J."/>
        </authorList>
    </citation>
    <scope>GENOME REANNOTATION</scope>
    <source>
        <strain evidence="1 2">Georgia GA2</strain>
    </source>
</reference>
<evidence type="ECO:0000313" key="2">
    <source>
        <dbReference type="Proteomes" id="UP000007266"/>
    </source>
</evidence>
<organism evidence="1 2">
    <name type="scientific">Tribolium castaneum</name>
    <name type="common">Red flour beetle</name>
    <dbReference type="NCBI Taxonomy" id="7070"/>
    <lineage>
        <taxon>Eukaryota</taxon>
        <taxon>Metazoa</taxon>
        <taxon>Ecdysozoa</taxon>
        <taxon>Arthropoda</taxon>
        <taxon>Hexapoda</taxon>
        <taxon>Insecta</taxon>
        <taxon>Pterygota</taxon>
        <taxon>Neoptera</taxon>
        <taxon>Endopterygota</taxon>
        <taxon>Coleoptera</taxon>
        <taxon>Polyphaga</taxon>
        <taxon>Cucujiformia</taxon>
        <taxon>Tenebrionidae</taxon>
        <taxon>Tenebrionidae incertae sedis</taxon>
        <taxon>Tribolium</taxon>
    </lineage>
</organism>
<dbReference type="AlphaFoldDB" id="A0A139WIF3"/>
<sequence>MCYYYMLELRNTRLKKISDGIETDIYLFFPDPPCSPFSCTVFIALPFIFSNPVNNLR</sequence>
<dbReference type="Proteomes" id="UP000007266">
    <property type="component" value="Linkage group 5"/>
</dbReference>
<keyword evidence="2" id="KW-1185">Reference proteome</keyword>
<proteinExistence type="predicted"/>
<name>A0A139WIF3_TRICA</name>